<reference evidence="1" key="1">
    <citation type="journal article" date="2014" name="Front. Microbiol.">
        <title>High frequency of phylogenetically diverse reductive dehalogenase-homologous genes in deep subseafloor sedimentary metagenomes.</title>
        <authorList>
            <person name="Kawai M."/>
            <person name="Futagami T."/>
            <person name="Toyoda A."/>
            <person name="Takaki Y."/>
            <person name="Nishi S."/>
            <person name="Hori S."/>
            <person name="Arai W."/>
            <person name="Tsubouchi T."/>
            <person name="Morono Y."/>
            <person name="Uchiyama I."/>
            <person name="Ito T."/>
            <person name="Fujiyama A."/>
            <person name="Inagaki F."/>
            <person name="Takami H."/>
        </authorList>
    </citation>
    <scope>NUCLEOTIDE SEQUENCE</scope>
    <source>
        <strain evidence="1">Expedition CK06-06</strain>
    </source>
</reference>
<sequence>SGIVCNVKPFMMSGIPALARVKAIWSGLQTNNKKGLNQFFGALSRQGDTRYEEYHKYTRSHLDKGKDNTLDPSIGTLSDIEFDSLAKQINTNIQEFDWGARRDLLFFQSPRLYARLRNLVTNKLLLSIVRRPIQIALLKWSDLIPSGASFRDAGILPVDEIGTVGAQTLQLRVFIAKSKGAQSSRERPERYPIHLSEYISKILIDYKRIVLEGLALVMDSAKIQVSQSELLSLMNDMPMFPEVSFFEV</sequence>
<gene>
    <name evidence="1" type="ORF">S12H4_21874</name>
</gene>
<proteinExistence type="predicted"/>
<accession>X1U1C1</accession>
<comment type="caution">
    <text evidence="1">The sequence shown here is derived from an EMBL/GenBank/DDBJ whole genome shotgun (WGS) entry which is preliminary data.</text>
</comment>
<evidence type="ECO:0000313" key="1">
    <source>
        <dbReference type="EMBL" id="GAI86069.1"/>
    </source>
</evidence>
<organism evidence="1">
    <name type="scientific">marine sediment metagenome</name>
    <dbReference type="NCBI Taxonomy" id="412755"/>
    <lineage>
        <taxon>unclassified sequences</taxon>
        <taxon>metagenomes</taxon>
        <taxon>ecological metagenomes</taxon>
    </lineage>
</organism>
<name>X1U1C1_9ZZZZ</name>
<protein>
    <submittedName>
        <fullName evidence="1">Uncharacterized protein</fullName>
    </submittedName>
</protein>
<dbReference type="AlphaFoldDB" id="X1U1C1"/>
<dbReference type="EMBL" id="BARW01011320">
    <property type="protein sequence ID" value="GAI86069.1"/>
    <property type="molecule type" value="Genomic_DNA"/>
</dbReference>
<feature type="non-terminal residue" evidence="1">
    <location>
        <position position="248"/>
    </location>
</feature>
<feature type="non-terminal residue" evidence="1">
    <location>
        <position position="1"/>
    </location>
</feature>